<dbReference type="GO" id="GO:0005524">
    <property type="term" value="F:ATP binding"/>
    <property type="evidence" value="ECO:0007669"/>
    <property type="project" value="UniProtKB-KW"/>
</dbReference>
<comment type="caution">
    <text evidence="1">The sequence shown here is derived from an EMBL/GenBank/DDBJ whole genome shotgun (WGS) entry which is preliminary data.</text>
</comment>
<proteinExistence type="predicted"/>
<dbReference type="Pfam" id="PF13671">
    <property type="entry name" value="AAA_33"/>
    <property type="match status" value="1"/>
</dbReference>
<dbReference type="InterPro" id="IPR027417">
    <property type="entry name" value="P-loop_NTPase"/>
</dbReference>
<protein>
    <submittedName>
        <fullName evidence="1">ATP-binding protein</fullName>
    </submittedName>
</protein>
<dbReference type="SUPFAM" id="SSF52540">
    <property type="entry name" value="P-loop containing nucleoside triphosphate hydrolases"/>
    <property type="match status" value="1"/>
</dbReference>
<gene>
    <name evidence="1" type="ORF">L6773_15540</name>
</gene>
<evidence type="ECO:0000313" key="2">
    <source>
        <dbReference type="Proteomes" id="UP001165366"/>
    </source>
</evidence>
<keyword evidence="1" id="KW-0547">Nucleotide-binding</keyword>
<reference evidence="1" key="1">
    <citation type="submission" date="2022-01" db="EMBL/GenBank/DDBJ databases">
        <authorList>
            <person name="Wang Y."/>
        </authorList>
    </citation>
    <scope>NUCLEOTIDE SEQUENCE</scope>
    <source>
        <strain evidence="1">WB101</strain>
    </source>
</reference>
<dbReference type="EMBL" id="JAKLWS010000024">
    <property type="protein sequence ID" value="MCG2589990.1"/>
    <property type="molecule type" value="Genomic_DNA"/>
</dbReference>
<accession>A0ABS9KGL3</accession>
<evidence type="ECO:0000313" key="1">
    <source>
        <dbReference type="EMBL" id="MCG2589990.1"/>
    </source>
</evidence>
<dbReference type="Gene3D" id="3.40.50.300">
    <property type="entry name" value="P-loop containing nucleotide triphosphate hydrolases"/>
    <property type="match status" value="1"/>
</dbReference>
<organism evidence="1 2">
    <name type="scientific">Rhodohalobacter sulfatireducens</name>
    <dbReference type="NCBI Taxonomy" id="2911366"/>
    <lineage>
        <taxon>Bacteria</taxon>
        <taxon>Pseudomonadati</taxon>
        <taxon>Balneolota</taxon>
        <taxon>Balneolia</taxon>
        <taxon>Balneolales</taxon>
        <taxon>Balneolaceae</taxon>
        <taxon>Rhodohalobacter</taxon>
    </lineage>
</organism>
<keyword evidence="1" id="KW-0067">ATP-binding</keyword>
<dbReference type="Proteomes" id="UP001165366">
    <property type="component" value="Unassembled WGS sequence"/>
</dbReference>
<name>A0ABS9KGL3_9BACT</name>
<reference evidence="1" key="2">
    <citation type="submission" date="2024-05" db="EMBL/GenBank/DDBJ databases">
        <title>Rhodohalobacter halophilus gen. nov., sp. nov., a moderately halophilic member of the family Balneolaceae.</title>
        <authorList>
            <person name="Xia J."/>
        </authorList>
    </citation>
    <scope>NUCLEOTIDE SEQUENCE</scope>
    <source>
        <strain evidence="1">WB101</strain>
    </source>
</reference>
<keyword evidence="2" id="KW-1185">Reference proteome</keyword>
<dbReference type="RefSeq" id="WP_237855347.1">
    <property type="nucleotide sequence ID" value="NZ_JAKLWS010000024.1"/>
</dbReference>
<sequence length="167" mass="19667">MSKIHIVFGPQGSGKSTYSKKLTGEVKGIHLAIDNWMWKLYGDDLPKTMNLKWIMERVERCEKLIWELSKNISNRCDVILDLGFTKREKRKLFQQLAEENGKEIQLHYVSAKHPIRRKRVLDRNVNRGETFSFEVTPEMFDFMEGEFHKPRESELTNAVIIDNNPKE</sequence>